<evidence type="ECO:0000313" key="5">
    <source>
        <dbReference type="Proteomes" id="UP000187321"/>
    </source>
</evidence>
<gene>
    <name evidence="2" type="ORF">BB347_06290</name>
    <name evidence="3" type="ORF">SAMN05421809_2345</name>
</gene>
<evidence type="ECO:0000256" key="1">
    <source>
        <dbReference type="SAM" id="MobiDB-lite"/>
    </source>
</evidence>
<dbReference type="EMBL" id="FTNP01000003">
    <property type="protein sequence ID" value="SIR81180.1"/>
    <property type="molecule type" value="Genomic_DNA"/>
</dbReference>
<accession>A0A1N7DZC2</accession>
<proteinExistence type="predicted"/>
<protein>
    <submittedName>
        <fullName evidence="3">Uncharacterized protein</fullName>
    </submittedName>
</protein>
<evidence type="ECO:0000313" key="4">
    <source>
        <dbReference type="Proteomes" id="UP000185687"/>
    </source>
</evidence>
<feature type="compositionally biased region" description="Acidic residues" evidence="1">
    <location>
        <begin position="253"/>
        <end position="263"/>
    </location>
</feature>
<dbReference type="RefSeq" id="WP_076582064.1">
    <property type="nucleotide sequence ID" value="NZ_CP019327.1"/>
</dbReference>
<dbReference type="KEGG" id="hda:BB347_06290"/>
<dbReference type="Proteomes" id="UP000187321">
    <property type="component" value="Chromosome"/>
</dbReference>
<dbReference type="AlphaFoldDB" id="A0A1N7DZC2"/>
<dbReference type="Proteomes" id="UP000185687">
    <property type="component" value="Unassembled WGS sequence"/>
</dbReference>
<evidence type="ECO:0000313" key="3">
    <source>
        <dbReference type="EMBL" id="SIR81180.1"/>
    </source>
</evidence>
<sequence>MIVVATADFELYHGVVNELRERGSEFTTVEPNDELPERVAVVVTGPEHADSFPDVTTIVADPDDPRRAVDQALTAVRGDGGRVIIGVDPGRKPGIAVLAGDVVVAAFQVPLSDAVDVIQREANEAAAPIVRIGDGSRLQSASLVNDLEDVTVELVDETGTTPYLGTGSRGMGDVLAAANIARLEGEVVETRQIDPTAGELQVIKDRSREQSDGNRAIDDLLARRVAAGELSIEEALSEHRTAGSGGDSSGSNEELDQPDEAEDDHGSDRRQ</sequence>
<name>A0A1N7DZC2_9EURY</name>
<dbReference type="STRING" id="588898.BB347_06290"/>
<dbReference type="OrthoDB" id="17710at2157"/>
<organism evidence="3 4">
    <name type="scientific">Natronorubrum daqingense</name>
    <dbReference type="NCBI Taxonomy" id="588898"/>
    <lineage>
        <taxon>Archaea</taxon>
        <taxon>Methanobacteriati</taxon>
        <taxon>Methanobacteriota</taxon>
        <taxon>Stenosarchaea group</taxon>
        <taxon>Halobacteria</taxon>
        <taxon>Halobacteriales</taxon>
        <taxon>Natrialbaceae</taxon>
        <taxon>Natronorubrum</taxon>
    </lineage>
</organism>
<reference evidence="3 4" key="2">
    <citation type="submission" date="2017-01" db="EMBL/GenBank/DDBJ databases">
        <authorList>
            <person name="Mah S.A."/>
            <person name="Swanson W.J."/>
            <person name="Moy G.W."/>
            <person name="Vacquier V.D."/>
        </authorList>
    </citation>
    <scope>NUCLEOTIDE SEQUENCE [LARGE SCALE GENOMIC DNA]</scope>
    <source>
        <strain evidence="3 4">CGMCC 1.8909</strain>
    </source>
</reference>
<evidence type="ECO:0000313" key="2">
    <source>
        <dbReference type="EMBL" id="APX96261.1"/>
    </source>
</evidence>
<feature type="region of interest" description="Disordered" evidence="1">
    <location>
        <begin position="234"/>
        <end position="271"/>
    </location>
</feature>
<reference evidence="2 5" key="1">
    <citation type="submission" date="2017-01" db="EMBL/GenBank/DDBJ databases">
        <title>Complete genome sequence of Haloterrigena daqingensis type strain (JX313T).</title>
        <authorList>
            <person name="Shuang W."/>
        </authorList>
    </citation>
    <scope>NUCLEOTIDE SEQUENCE [LARGE SCALE GENOMIC DNA]</scope>
    <source>
        <strain evidence="2 5">JX313</strain>
    </source>
</reference>
<keyword evidence="4" id="KW-1185">Reference proteome</keyword>
<dbReference type="GeneID" id="30955535"/>
<dbReference type="EMBL" id="CP019327">
    <property type="protein sequence ID" value="APX96261.1"/>
    <property type="molecule type" value="Genomic_DNA"/>
</dbReference>